<keyword evidence="7 9" id="KW-1133">Transmembrane helix</keyword>
<protein>
    <recommendedName>
        <fullName evidence="9">Bidirectional sugar transporter SWEET</fullName>
    </recommendedName>
</protein>
<gene>
    <name evidence="10" type="ORF">P3X46_023552</name>
</gene>
<feature type="transmembrane region" description="Helical" evidence="9">
    <location>
        <begin position="6"/>
        <end position="33"/>
    </location>
</feature>
<evidence type="ECO:0000256" key="6">
    <source>
        <dbReference type="ARBA" id="ARBA00022737"/>
    </source>
</evidence>
<comment type="caution">
    <text evidence="10">The sequence shown here is derived from an EMBL/GenBank/DDBJ whole genome shotgun (WGS) entry which is preliminary data.</text>
</comment>
<keyword evidence="3 9" id="KW-0813">Transport</keyword>
<evidence type="ECO:0000256" key="3">
    <source>
        <dbReference type="ARBA" id="ARBA00022448"/>
    </source>
</evidence>
<feature type="transmembrane region" description="Helical" evidence="9">
    <location>
        <begin position="162"/>
        <end position="184"/>
    </location>
</feature>
<evidence type="ECO:0000256" key="7">
    <source>
        <dbReference type="ARBA" id="ARBA00022989"/>
    </source>
</evidence>
<proteinExistence type="inferred from homology"/>
<evidence type="ECO:0000256" key="2">
    <source>
        <dbReference type="ARBA" id="ARBA00007809"/>
    </source>
</evidence>
<comment type="similarity">
    <text evidence="2 9">Belongs to the SWEET sugar transporter family.</text>
</comment>
<organism evidence="10 11">
    <name type="scientific">Hevea brasiliensis</name>
    <name type="common">Para rubber tree</name>
    <name type="synonym">Siphonia brasiliensis</name>
    <dbReference type="NCBI Taxonomy" id="3981"/>
    <lineage>
        <taxon>Eukaryota</taxon>
        <taxon>Viridiplantae</taxon>
        <taxon>Streptophyta</taxon>
        <taxon>Embryophyta</taxon>
        <taxon>Tracheophyta</taxon>
        <taxon>Spermatophyta</taxon>
        <taxon>Magnoliopsida</taxon>
        <taxon>eudicotyledons</taxon>
        <taxon>Gunneridae</taxon>
        <taxon>Pentapetalae</taxon>
        <taxon>rosids</taxon>
        <taxon>fabids</taxon>
        <taxon>Malpighiales</taxon>
        <taxon>Euphorbiaceae</taxon>
        <taxon>Crotonoideae</taxon>
        <taxon>Micrandreae</taxon>
        <taxon>Hevea</taxon>
    </lineage>
</organism>
<keyword evidence="5 9" id="KW-0812">Transmembrane</keyword>
<evidence type="ECO:0000313" key="10">
    <source>
        <dbReference type="EMBL" id="KAJ9163931.1"/>
    </source>
</evidence>
<dbReference type="EMBL" id="JARPOI010000013">
    <property type="protein sequence ID" value="KAJ9163931.1"/>
    <property type="molecule type" value="Genomic_DNA"/>
</dbReference>
<name>A0ABQ9LBC6_HEVBR</name>
<dbReference type="PANTHER" id="PTHR10791:SF226">
    <property type="entry name" value="BIDIRECTIONAL SUGAR TRANSPORTER SWEET"/>
    <property type="match status" value="1"/>
</dbReference>
<feature type="transmembrane region" description="Helical" evidence="9">
    <location>
        <begin position="131"/>
        <end position="150"/>
    </location>
</feature>
<keyword evidence="11" id="KW-1185">Reference proteome</keyword>
<comment type="subcellular location">
    <subcellularLocation>
        <location evidence="9">Cell membrane</location>
        <topology evidence="9">Multi-pass membrane protein</topology>
    </subcellularLocation>
    <subcellularLocation>
        <location evidence="1">Endomembrane system</location>
        <topology evidence="1">Multi-pass membrane protein</topology>
    </subcellularLocation>
</comment>
<keyword evidence="4 9" id="KW-0762">Sugar transport</keyword>
<dbReference type="Pfam" id="PF03083">
    <property type="entry name" value="MtN3_slv"/>
    <property type="match status" value="2"/>
</dbReference>
<dbReference type="InterPro" id="IPR047664">
    <property type="entry name" value="SWEET"/>
</dbReference>
<evidence type="ECO:0000256" key="4">
    <source>
        <dbReference type="ARBA" id="ARBA00022597"/>
    </source>
</evidence>
<accession>A0ABQ9LBC6</accession>
<evidence type="ECO:0000313" key="11">
    <source>
        <dbReference type="Proteomes" id="UP001174677"/>
    </source>
</evidence>
<sequence length="273" mass="31136">MALHLTLGFAFGLLGNIISFLVCLAPIPTFYQICKKKTSEGFQSFPYVIALLSAMLWLFYAYFAEDATLLISVNSITFCMETAYLSLYFFYASKKDKIITMKSVLLFNVFGFGIISIIAMFLTHGKERVKLLGWICMIFALSVFVAPLGIVRKVIQTKSVEFMPFSLSLFLTLSAVMWFFYGFLRRDFFVAIPNTLGFIFGAFQMLLYVIYRKPRKSLEKPTLDESPEHVIDVPKPDETICCELNTGHEVVEDKLVEEQPKQINQDKDLSDTV</sequence>
<dbReference type="Proteomes" id="UP001174677">
    <property type="component" value="Chromosome 13"/>
</dbReference>
<comment type="function">
    <text evidence="9">Mediates both low-affinity uptake and efflux of sugar across the membrane.</text>
</comment>
<feature type="transmembrane region" description="Helical" evidence="9">
    <location>
        <begin position="190"/>
        <end position="211"/>
    </location>
</feature>
<evidence type="ECO:0000256" key="1">
    <source>
        <dbReference type="ARBA" id="ARBA00004127"/>
    </source>
</evidence>
<dbReference type="Gene3D" id="1.20.1280.290">
    <property type="match status" value="2"/>
</dbReference>
<dbReference type="PANTHER" id="PTHR10791">
    <property type="entry name" value="RAG1-ACTIVATING PROTEIN 1"/>
    <property type="match status" value="1"/>
</dbReference>
<dbReference type="InterPro" id="IPR004316">
    <property type="entry name" value="SWEET_rpt"/>
</dbReference>
<keyword evidence="8 9" id="KW-0472">Membrane</keyword>
<feature type="transmembrane region" description="Helical" evidence="9">
    <location>
        <begin position="45"/>
        <end position="63"/>
    </location>
</feature>
<evidence type="ECO:0000256" key="9">
    <source>
        <dbReference type="RuleBase" id="RU910715"/>
    </source>
</evidence>
<reference evidence="10" key="1">
    <citation type="journal article" date="2023" name="Plant Biotechnol. J.">
        <title>Chromosome-level wild Hevea brasiliensis genome provides new tools for genomic-assisted breeding and valuable loci to elevate rubber yield.</title>
        <authorList>
            <person name="Cheng H."/>
            <person name="Song X."/>
            <person name="Hu Y."/>
            <person name="Wu T."/>
            <person name="Yang Q."/>
            <person name="An Z."/>
            <person name="Feng S."/>
            <person name="Deng Z."/>
            <person name="Wu W."/>
            <person name="Zeng X."/>
            <person name="Tu M."/>
            <person name="Wang X."/>
            <person name="Huang H."/>
        </authorList>
    </citation>
    <scope>NUCLEOTIDE SEQUENCE</scope>
    <source>
        <strain evidence="10">MT/VB/25A 57/8</strain>
    </source>
</reference>
<evidence type="ECO:0000256" key="5">
    <source>
        <dbReference type="ARBA" id="ARBA00022692"/>
    </source>
</evidence>
<evidence type="ECO:0000256" key="8">
    <source>
        <dbReference type="ARBA" id="ARBA00023136"/>
    </source>
</evidence>
<feature type="transmembrane region" description="Helical" evidence="9">
    <location>
        <begin position="69"/>
        <end position="92"/>
    </location>
</feature>
<keyword evidence="6" id="KW-0677">Repeat</keyword>
<feature type="transmembrane region" description="Helical" evidence="9">
    <location>
        <begin position="104"/>
        <end position="125"/>
    </location>
</feature>